<keyword evidence="4 6" id="KW-0694">RNA-binding</keyword>
<dbReference type="PIRSF" id="PIRSF002162">
    <property type="entry name" value="Ribosomal_L6"/>
    <property type="match status" value="1"/>
</dbReference>
<dbReference type="Gene3D" id="3.90.930.12">
    <property type="entry name" value="Ribosomal protein L6, alpha-beta domain"/>
    <property type="match status" value="2"/>
</dbReference>
<organism evidence="8 9">
    <name type="scientific">Blastochloris viridis</name>
    <name type="common">Rhodopseudomonas viridis</name>
    <dbReference type="NCBI Taxonomy" id="1079"/>
    <lineage>
        <taxon>Bacteria</taxon>
        <taxon>Pseudomonadati</taxon>
        <taxon>Pseudomonadota</taxon>
        <taxon>Alphaproteobacteria</taxon>
        <taxon>Hyphomicrobiales</taxon>
        <taxon>Blastochloridaceae</taxon>
        <taxon>Blastochloris</taxon>
    </lineage>
</organism>
<sequence>MSRVGKKPLPLPKGVEATINGRSITIKGAKGSLTTELPADITVTSSSNEGTTELTFEPKGNPRTLSAAWGTARALVNNMVVGTTTGFSISLKLIGVGYRAAVQGQQLNMTLGYSHPVEIKIPAGLTVEVKDQTEVTVSGMDKQKVGEFAANVRSRRAPEPFKGKGVRYTNEFISMKEGKKK</sequence>
<protein>
    <recommendedName>
        <fullName evidence="4">Large ribosomal subunit protein uL6</fullName>
    </recommendedName>
</protein>
<dbReference type="Proteomes" id="UP000320948">
    <property type="component" value="Unassembled WGS sequence"/>
</dbReference>
<evidence type="ECO:0000256" key="1">
    <source>
        <dbReference type="ARBA" id="ARBA00009356"/>
    </source>
</evidence>
<comment type="similarity">
    <text evidence="1 4 5">Belongs to the universal ribosomal protein uL6 family.</text>
</comment>
<comment type="subunit">
    <text evidence="4">Part of the 50S ribosomal subunit.</text>
</comment>
<dbReference type="InterPro" id="IPR020040">
    <property type="entry name" value="Ribosomal_uL6_a/b-dom"/>
</dbReference>
<dbReference type="InterPro" id="IPR036789">
    <property type="entry name" value="Ribosomal_uL6-like_a/b-dom_sf"/>
</dbReference>
<dbReference type="SUPFAM" id="SSF56053">
    <property type="entry name" value="Ribosomal protein L6"/>
    <property type="match status" value="2"/>
</dbReference>
<accession>A0A6N4RDH2</accession>
<evidence type="ECO:0000259" key="7">
    <source>
        <dbReference type="Pfam" id="PF00347"/>
    </source>
</evidence>
<name>A0A6N4RDH2_BLAVI</name>
<evidence type="ECO:0000313" key="8">
    <source>
        <dbReference type="EMBL" id="TKW61787.1"/>
    </source>
</evidence>
<dbReference type="PRINTS" id="PR00059">
    <property type="entry name" value="RIBOSOMALL6"/>
</dbReference>
<dbReference type="AlphaFoldDB" id="A0A6N4RDH2"/>
<keyword evidence="2 4" id="KW-0689">Ribosomal protein</keyword>
<reference evidence="8 9" key="1">
    <citation type="journal article" date="2017" name="Nat. Commun.">
        <title>In situ click chemistry generation of cyclooxygenase-2 inhibitors.</title>
        <authorList>
            <person name="Bhardwaj A."/>
            <person name="Kaur J."/>
            <person name="Wuest M."/>
            <person name="Wuest F."/>
        </authorList>
    </citation>
    <scope>NUCLEOTIDE SEQUENCE [LARGE SCALE GENOMIC DNA]</scope>
    <source>
        <strain evidence="8">S2_018_000_R2_106</strain>
    </source>
</reference>
<evidence type="ECO:0000256" key="2">
    <source>
        <dbReference type="ARBA" id="ARBA00022980"/>
    </source>
</evidence>
<dbReference type="HAMAP" id="MF_01365_B">
    <property type="entry name" value="Ribosomal_uL6_B"/>
    <property type="match status" value="1"/>
</dbReference>
<dbReference type="Pfam" id="PF00347">
    <property type="entry name" value="Ribosomal_L6"/>
    <property type="match status" value="2"/>
</dbReference>
<dbReference type="GO" id="GO:0003735">
    <property type="term" value="F:structural constituent of ribosome"/>
    <property type="evidence" value="ECO:0007669"/>
    <property type="project" value="UniProtKB-UniRule"/>
</dbReference>
<dbReference type="EMBL" id="VAFM01000001">
    <property type="protein sequence ID" value="TKW61787.1"/>
    <property type="molecule type" value="Genomic_DNA"/>
</dbReference>
<dbReference type="FunFam" id="3.90.930.12:FF:000001">
    <property type="entry name" value="50S ribosomal protein L6"/>
    <property type="match status" value="1"/>
</dbReference>
<dbReference type="GO" id="GO:0019843">
    <property type="term" value="F:rRNA binding"/>
    <property type="evidence" value="ECO:0007669"/>
    <property type="project" value="UniProtKB-UniRule"/>
</dbReference>
<evidence type="ECO:0000256" key="5">
    <source>
        <dbReference type="RuleBase" id="RU003869"/>
    </source>
</evidence>
<evidence type="ECO:0000313" key="9">
    <source>
        <dbReference type="Proteomes" id="UP000320948"/>
    </source>
</evidence>
<evidence type="ECO:0000256" key="3">
    <source>
        <dbReference type="ARBA" id="ARBA00023274"/>
    </source>
</evidence>
<dbReference type="GO" id="GO:0022625">
    <property type="term" value="C:cytosolic large ribosomal subunit"/>
    <property type="evidence" value="ECO:0007669"/>
    <property type="project" value="UniProtKB-UniRule"/>
</dbReference>
<proteinExistence type="inferred from homology"/>
<feature type="domain" description="Large ribosomal subunit protein uL6 alpha-beta" evidence="7">
    <location>
        <begin position="94"/>
        <end position="168"/>
    </location>
</feature>
<dbReference type="InterPro" id="IPR000702">
    <property type="entry name" value="Ribosomal_uL6-like"/>
</dbReference>
<keyword evidence="4 6" id="KW-0699">rRNA-binding</keyword>
<dbReference type="PANTHER" id="PTHR11655">
    <property type="entry name" value="60S/50S RIBOSOMAL PROTEIN L6/L9"/>
    <property type="match status" value="1"/>
</dbReference>
<keyword evidence="3 4" id="KW-0687">Ribonucleoprotein</keyword>
<dbReference type="GO" id="GO:0002181">
    <property type="term" value="P:cytoplasmic translation"/>
    <property type="evidence" value="ECO:0007669"/>
    <property type="project" value="TreeGrafter"/>
</dbReference>
<dbReference type="NCBIfam" id="TIGR03654">
    <property type="entry name" value="L6_bact"/>
    <property type="match status" value="1"/>
</dbReference>
<evidence type="ECO:0000256" key="4">
    <source>
        <dbReference type="HAMAP-Rule" id="MF_01365"/>
    </source>
</evidence>
<gene>
    <name evidence="4 8" type="primary">rplF</name>
    <name evidence="8" type="ORF">DI628_03985</name>
</gene>
<comment type="caution">
    <text evidence="8">The sequence shown here is derived from an EMBL/GenBank/DDBJ whole genome shotgun (WGS) entry which is preliminary data.</text>
</comment>
<evidence type="ECO:0000256" key="6">
    <source>
        <dbReference type="RuleBase" id="RU003870"/>
    </source>
</evidence>
<dbReference type="InterPro" id="IPR019906">
    <property type="entry name" value="Ribosomal_uL6_bac-type"/>
</dbReference>
<comment type="function">
    <text evidence="4 6">This protein binds to the 23S rRNA, and is important in its secondary structure. It is located near the subunit interface in the base of the L7/L12 stalk, and near the tRNA binding site of the peptidyltransferase center.</text>
</comment>
<feature type="domain" description="Large ribosomal subunit protein uL6 alpha-beta" evidence="7">
    <location>
        <begin position="12"/>
        <end position="86"/>
    </location>
</feature>
<dbReference type="PANTHER" id="PTHR11655:SF14">
    <property type="entry name" value="LARGE RIBOSOMAL SUBUNIT PROTEIN UL6M"/>
    <property type="match status" value="1"/>
</dbReference>